<dbReference type="AlphaFoldDB" id="A0A078B7U4"/>
<dbReference type="Gene3D" id="3.40.50.720">
    <property type="entry name" value="NAD(P)-binding Rossmann-like Domain"/>
    <property type="match status" value="2"/>
</dbReference>
<dbReference type="Pfam" id="PF00106">
    <property type="entry name" value="adh_short"/>
    <property type="match status" value="2"/>
</dbReference>
<accession>A0A078B7U4</accession>
<dbReference type="PANTHER" id="PTHR44196:SF1">
    <property type="entry name" value="DEHYDROGENASE_REDUCTASE SDR FAMILY MEMBER 7B"/>
    <property type="match status" value="1"/>
</dbReference>
<keyword evidence="4" id="KW-0812">Transmembrane</keyword>
<proteinExistence type="inferred from homology"/>
<comment type="function">
    <text evidence="3">Putative oxidoreductase.</text>
</comment>
<name>A0A078B7U4_STYLE</name>
<dbReference type="PRINTS" id="PR00081">
    <property type="entry name" value="GDHRDH"/>
</dbReference>
<evidence type="ECO:0000256" key="2">
    <source>
        <dbReference type="ARBA" id="ARBA00023002"/>
    </source>
</evidence>
<comment type="similarity">
    <text evidence="1">Belongs to the short-chain dehydrogenases/reductases (SDR) family.</text>
</comment>
<keyword evidence="4" id="KW-1133">Transmembrane helix</keyword>
<reference evidence="5 6" key="1">
    <citation type="submission" date="2014-06" db="EMBL/GenBank/DDBJ databases">
        <authorList>
            <person name="Swart Estienne"/>
        </authorList>
    </citation>
    <scope>NUCLEOTIDE SEQUENCE [LARGE SCALE GENOMIC DNA]</scope>
    <source>
        <strain evidence="5 6">130c</strain>
    </source>
</reference>
<dbReference type="Proteomes" id="UP000039865">
    <property type="component" value="Unassembled WGS sequence"/>
</dbReference>
<dbReference type="GO" id="GO:0016491">
    <property type="term" value="F:oxidoreductase activity"/>
    <property type="evidence" value="ECO:0007669"/>
    <property type="project" value="UniProtKB-KW"/>
</dbReference>
<evidence type="ECO:0000313" key="5">
    <source>
        <dbReference type="EMBL" id="CDW90454.1"/>
    </source>
</evidence>
<dbReference type="PANTHER" id="PTHR44196">
    <property type="entry name" value="DEHYDROGENASE/REDUCTASE SDR FAMILY MEMBER 7B"/>
    <property type="match status" value="1"/>
</dbReference>
<evidence type="ECO:0000256" key="4">
    <source>
        <dbReference type="SAM" id="Phobius"/>
    </source>
</evidence>
<feature type="transmembrane region" description="Helical" evidence="4">
    <location>
        <begin position="21"/>
        <end position="40"/>
    </location>
</feature>
<keyword evidence="4" id="KW-0472">Membrane</keyword>
<dbReference type="InParanoid" id="A0A078B7U4"/>
<evidence type="ECO:0000256" key="3">
    <source>
        <dbReference type="ARBA" id="ARBA00037096"/>
    </source>
</evidence>
<dbReference type="InterPro" id="IPR002347">
    <property type="entry name" value="SDR_fam"/>
</dbReference>
<dbReference type="OrthoDB" id="1274115at2759"/>
<sequence length="259" mass="29198">MGNHPITMHIRKNKFVGNSKYYAATAGSVIVITGASSGMGKEFVNRYTARGCKLVIGSRNIDRLNEIAKTCMARNPQSQVIAVQTDVTQWRLTFLDIFTQQSNQAYFIKSNRYALPFLKNTHGQIVVMSSYSGEIGLHFRTAYCASKFAVTGFFESLRMEVQNEIDITIICPITVETSFRENSLVKAVQQTNVDQSQVYLESKKNGSSMAVEDAIDVILTAIDVKMRKIFFPTKAWFANYLRPLFPDIVDKRLFAMAKL</sequence>
<dbReference type="GO" id="GO:0016020">
    <property type="term" value="C:membrane"/>
    <property type="evidence" value="ECO:0007669"/>
    <property type="project" value="TreeGrafter"/>
</dbReference>
<gene>
    <name evidence="5" type="primary">Contig15012.g15997</name>
    <name evidence="5" type="ORF">STYLEM_19597</name>
</gene>
<dbReference type="InterPro" id="IPR036291">
    <property type="entry name" value="NAD(P)-bd_dom_sf"/>
</dbReference>
<dbReference type="OMA" id="IMDINFY"/>
<evidence type="ECO:0000313" key="6">
    <source>
        <dbReference type="Proteomes" id="UP000039865"/>
    </source>
</evidence>
<protein>
    <submittedName>
        <fullName evidence="5">Short chain dehydrogenase</fullName>
    </submittedName>
</protein>
<keyword evidence="2" id="KW-0560">Oxidoreductase</keyword>
<dbReference type="EMBL" id="CCKQ01018486">
    <property type="protein sequence ID" value="CDW90454.1"/>
    <property type="molecule type" value="Genomic_DNA"/>
</dbReference>
<dbReference type="InterPro" id="IPR020904">
    <property type="entry name" value="Sc_DH/Rdtase_CS"/>
</dbReference>
<dbReference type="PROSITE" id="PS00061">
    <property type="entry name" value="ADH_SHORT"/>
    <property type="match status" value="1"/>
</dbReference>
<keyword evidence="6" id="KW-1185">Reference proteome</keyword>
<organism evidence="5 6">
    <name type="scientific">Stylonychia lemnae</name>
    <name type="common">Ciliate</name>
    <dbReference type="NCBI Taxonomy" id="5949"/>
    <lineage>
        <taxon>Eukaryota</taxon>
        <taxon>Sar</taxon>
        <taxon>Alveolata</taxon>
        <taxon>Ciliophora</taxon>
        <taxon>Intramacronucleata</taxon>
        <taxon>Spirotrichea</taxon>
        <taxon>Stichotrichia</taxon>
        <taxon>Sporadotrichida</taxon>
        <taxon>Oxytrichidae</taxon>
        <taxon>Stylonychinae</taxon>
        <taxon>Stylonychia</taxon>
    </lineage>
</organism>
<dbReference type="SUPFAM" id="SSF51735">
    <property type="entry name" value="NAD(P)-binding Rossmann-fold domains"/>
    <property type="match status" value="1"/>
</dbReference>
<evidence type="ECO:0000256" key="1">
    <source>
        <dbReference type="ARBA" id="ARBA00006484"/>
    </source>
</evidence>